<evidence type="ECO:0000313" key="1">
    <source>
        <dbReference type="EMBL" id="CAE7570416.1"/>
    </source>
</evidence>
<sequence>STGMGPGTCQWYHSDRPAGSYGRDGLQKQDPGLLLRMWIVGGARLGSEFSDEVFYLDTNKVPPEWVQVNASGYIPAIARAAYAMDSRDRLWVVGGTAQPDGPRLNLRPLPLAIFGLRV</sequence>
<reference evidence="1" key="1">
    <citation type="submission" date="2021-02" db="EMBL/GenBank/DDBJ databases">
        <authorList>
            <person name="Dougan E. K."/>
            <person name="Rhodes N."/>
            <person name="Thang M."/>
            <person name="Chan C."/>
        </authorList>
    </citation>
    <scope>NUCLEOTIDE SEQUENCE</scope>
</reference>
<dbReference type="AlphaFoldDB" id="A0A812UDE0"/>
<evidence type="ECO:0008006" key="3">
    <source>
        <dbReference type="Google" id="ProtNLM"/>
    </source>
</evidence>
<keyword evidence="2" id="KW-1185">Reference proteome</keyword>
<comment type="caution">
    <text evidence="1">The sequence shown here is derived from an EMBL/GenBank/DDBJ whole genome shotgun (WGS) entry which is preliminary data.</text>
</comment>
<organism evidence="1 2">
    <name type="scientific">Symbiodinium necroappetens</name>
    <dbReference type="NCBI Taxonomy" id="1628268"/>
    <lineage>
        <taxon>Eukaryota</taxon>
        <taxon>Sar</taxon>
        <taxon>Alveolata</taxon>
        <taxon>Dinophyceae</taxon>
        <taxon>Suessiales</taxon>
        <taxon>Symbiodiniaceae</taxon>
        <taxon>Symbiodinium</taxon>
    </lineage>
</organism>
<accession>A0A812UDE0</accession>
<dbReference type="OrthoDB" id="10251809at2759"/>
<feature type="non-terminal residue" evidence="1">
    <location>
        <position position="1"/>
    </location>
</feature>
<proteinExistence type="predicted"/>
<name>A0A812UDE0_9DINO</name>
<protein>
    <recommendedName>
        <fullName evidence="3">Galactose oxidase</fullName>
    </recommendedName>
</protein>
<dbReference type="Proteomes" id="UP000601435">
    <property type="component" value="Unassembled WGS sequence"/>
</dbReference>
<evidence type="ECO:0000313" key="2">
    <source>
        <dbReference type="Proteomes" id="UP000601435"/>
    </source>
</evidence>
<gene>
    <name evidence="1" type="ORF">SNEC2469_LOCUS16625</name>
</gene>
<dbReference type="EMBL" id="CAJNJA010027122">
    <property type="protein sequence ID" value="CAE7570416.1"/>
    <property type="molecule type" value="Genomic_DNA"/>
</dbReference>